<dbReference type="Pfam" id="PF10094">
    <property type="entry name" value="DUF2332"/>
    <property type="match status" value="1"/>
</dbReference>
<dbReference type="InterPro" id="IPR011200">
    <property type="entry name" value="UCP012608"/>
</dbReference>
<dbReference type="PIRSF" id="PIRSF012608">
    <property type="entry name" value="UCP012608"/>
    <property type="match status" value="1"/>
</dbReference>
<keyword evidence="2" id="KW-1185">Reference proteome</keyword>
<dbReference type="Proteomes" id="UP000673394">
    <property type="component" value="Unassembled WGS sequence"/>
</dbReference>
<accession>A0ABS5CES8</accession>
<evidence type="ECO:0000313" key="2">
    <source>
        <dbReference type="Proteomes" id="UP000673394"/>
    </source>
</evidence>
<gene>
    <name evidence="1" type="ORF">I8J30_14600</name>
</gene>
<evidence type="ECO:0000313" key="1">
    <source>
        <dbReference type="EMBL" id="MBP3963943.1"/>
    </source>
</evidence>
<comment type="caution">
    <text evidence="1">The sequence shown here is derived from an EMBL/GenBank/DDBJ whole genome shotgun (WGS) entry which is preliminary data.</text>
</comment>
<name>A0ABS5CES8_9BACL</name>
<dbReference type="RefSeq" id="WP_210658824.1">
    <property type="nucleotide sequence ID" value="NZ_JAGKSP010000005.1"/>
</dbReference>
<protein>
    <submittedName>
        <fullName evidence="1">DUF2332 domain-containing protein</fullName>
    </submittedName>
</protein>
<proteinExistence type="predicted"/>
<sequence length="341" mass="38613">MEISSISESFRKFAENECRGSSSLYEQLSGRIAGDDDLLRIAAASREGQPIPNLLLGAVHLLLLSGFEHELIDYYGSIVPNPKDAAAAFVPFKHFCLLYRDELAQLLATKLVQTNEVRRCAYLYPAFCLIHRLSNKPLALIEVGTSAGLQLFWDQYRYSYDSVDGYFGNQQSSFTLATSLRGSNMPFLYSDSPPVASRMGIDLHVNQLQDPEDRLWMKALIWPEHRERMEHFEVAASAFDHQAVQLIEGNALACLDSAAATITEDHALCVFHTHVANQLSLADKQQLCEQIRIIGETREVYHLYNNMWDPELHLDSYRNGRFGSVTLAETDGHARWLNWKL</sequence>
<dbReference type="EMBL" id="JAGKSP010000005">
    <property type="protein sequence ID" value="MBP3963943.1"/>
    <property type="molecule type" value="Genomic_DNA"/>
</dbReference>
<organism evidence="1 2">
    <name type="scientific">Paenibacillus lignilyticus</name>
    <dbReference type="NCBI Taxonomy" id="1172615"/>
    <lineage>
        <taxon>Bacteria</taxon>
        <taxon>Bacillati</taxon>
        <taxon>Bacillota</taxon>
        <taxon>Bacilli</taxon>
        <taxon>Bacillales</taxon>
        <taxon>Paenibacillaceae</taxon>
        <taxon>Paenibacillus</taxon>
    </lineage>
</organism>
<reference evidence="1 2" key="1">
    <citation type="submission" date="2021-04" db="EMBL/GenBank/DDBJ databases">
        <title>Paenibacillus sp. DLE-14 whole genome sequence.</title>
        <authorList>
            <person name="Ham Y.J."/>
        </authorList>
    </citation>
    <scope>NUCLEOTIDE SEQUENCE [LARGE SCALE GENOMIC DNA]</scope>
    <source>
        <strain evidence="1 2">DLE-14</strain>
    </source>
</reference>